<dbReference type="PANTHER" id="PTHR10367:SF17">
    <property type="entry name" value="MRNA-CAPPING ENZYME"/>
    <property type="match status" value="1"/>
</dbReference>
<keyword evidence="3" id="KW-0507">mRNA processing</keyword>
<dbReference type="GO" id="GO:0005634">
    <property type="term" value="C:nucleus"/>
    <property type="evidence" value="ECO:0007669"/>
    <property type="project" value="UniProtKB-SubCell"/>
</dbReference>
<dbReference type="InterPro" id="IPR012340">
    <property type="entry name" value="NA-bd_OB-fold"/>
</dbReference>
<dbReference type="PANTHER" id="PTHR10367">
    <property type="entry name" value="MRNA-CAPPING ENZYME"/>
    <property type="match status" value="1"/>
</dbReference>
<dbReference type="Gene3D" id="3.30.1490.430">
    <property type="match status" value="1"/>
</dbReference>
<name>A0A8J2S8L6_9CRUS</name>
<keyword evidence="6" id="KW-0547">Nucleotide-binding</keyword>
<dbReference type="SUPFAM" id="SSF50249">
    <property type="entry name" value="Nucleic acid-binding proteins"/>
    <property type="match status" value="1"/>
</dbReference>
<evidence type="ECO:0000256" key="8">
    <source>
        <dbReference type="ARBA" id="ARBA00023134"/>
    </source>
</evidence>
<dbReference type="EC" id="2.7.7.50" evidence="2"/>
<keyword evidence="9" id="KW-0539">Nucleus</keyword>
<dbReference type="GO" id="GO:0005525">
    <property type="term" value="F:GTP binding"/>
    <property type="evidence" value="ECO:0007669"/>
    <property type="project" value="UniProtKB-KW"/>
</dbReference>
<keyword evidence="7" id="KW-0506">mRNA capping</keyword>
<proteinExistence type="predicted"/>
<evidence type="ECO:0000256" key="2">
    <source>
        <dbReference type="ARBA" id="ARBA00012475"/>
    </source>
</evidence>
<evidence type="ECO:0000259" key="13">
    <source>
        <dbReference type="Pfam" id="PF03919"/>
    </source>
</evidence>
<dbReference type="GO" id="GO:0005524">
    <property type="term" value="F:ATP binding"/>
    <property type="evidence" value="ECO:0007669"/>
    <property type="project" value="InterPro"/>
</dbReference>
<evidence type="ECO:0000256" key="3">
    <source>
        <dbReference type="ARBA" id="ARBA00022664"/>
    </source>
</evidence>
<feature type="region of interest" description="Disordered" evidence="11">
    <location>
        <begin position="1"/>
        <end position="30"/>
    </location>
</feature>
<dbReference type="OrthoDB" id="200924at2759"/>
<keyword evidence="4" id="KW-0808">Transferase</keyword>
<dbReference type="SUPFAM" id="SSF56091">
    <property type="entry name" value="DNA ligase/mRNA capping enzyme, catalytic domain"/>
    <property type="match status" value="1"/>
</dbReference>
<dbReference type="InterPro" id="IPR013846">
    <property type="entry name" value="mRNA_cap_enzyme_C"/>
</dbReference>
<evidence type="ECO:0000256" key="11">
    <source>
        <dbReference type="SAM" id="MobiDB-lite"/>
    </source>
</evidence>
<keyword evidence="15" id="KW-1185">Reference proteome</keyword>
<evidence type="ECO:0000313" key="14">
    <source>
        <dbReference type="EMBL" id="CAH0112798.1"/>
    </source>
</evidence>
<dbReference type="Pfam" id="PF03919">
    <property type="entry name" value="mRNA_cap_C"/>
    <property type="match status" value="1"/>
</dbReference>
<dbReference type="Gene3D" id="2.40.50.140">
    <property type="entry name" value="Nucleic acid-binding proteins"/>
    <property type="match status" value="1"/>
</dbReference>
<protein>
    <recommendedName>
        <fullName evidence="2">mRNA guanylyltransferase</fullName>
        <ecNumber evidence="2">2.7.7.50</ecNumber>
    </recommendedName>
</protein>
<dbReference type="EMBL" id="CAKKLH010000331">
    <property type="protein sequence ID" value="CAH0112798.1"/>
    <property type="molecule type" value="Genomic_DNA"/>
</dbReference>
<evidence type="ECO:0000313" key="15">
    <source>
        <dbReference type="Proteomes" id="UP000789390"/>
    </source>
</evidence>
<dbReference type="Pfam" id="PF01331">
    <property type="entry name" value="mRNA_cap_enzyme"/>
    <property type="match status" value="1"/>
</dbReference>
<evidence type="ECO:0000256" key="9">
    <source>
        <dbReference type="ARBA" id="ARBA00023242"/>
    </source>
</evidence>
<evidence type="ECO:0000256" key="10">
    <source>
        <dbReference type="ARBA" id="ARBA00044624"/>
    </source>
</evidence>
<keyword evidence="8" id="KW-0342">GTP-binding</keyword>
<evidence type="ECO:0000256" key="5">
    <source>
        <dbReference type="ARBA" id="ARBA00022695"/>
    </source>
</evidence>
<gene>
    <name evidence="14" type="ORF">DGAL_LOCUS16591</name>
</gene>
<dbReference type="InterPro" id="IPR051029">
    <property type="entry name" value="mRNA_Capping_Enz/RNA_Phosphat"/>
</dbReference>
<evidence type="ECO:0000259" key="12">
    <source>
        <dbReference type="Pfam" id="PF01331"/>
    </source>
</evidence>
<evidence type="ECO:0000256" key="6">
    <source>
        <dbReference type="ARBA" id="ARBA00022741"/>
    </source>
</evidence>
<dbReference type="InterPro" id="IPR001339">
    <property type="entry name" value="mRNA_cap_enzyme_adenylation"/>
</dbReference>
<dbReference type="GO" id="GO:0004484">
    <property type="term" value="F:mRNA guanylyltransferase activity"/>
    <property type="evidence" value="ECO:0007669"/>
    <property type="project" value="UniProtKB-EC"/>
</dbReference>
<organism evidence="14 15">
    <name type="scientific">Daphnia galeata</name>
    <dbReference type="NCBI Taxonomy" id="27404"/>
    <lineage>
        <taxon>Eukaryota</taxon>
        <taxon>Metazoa</taxon>
        <taxon>Ecdysozoa</taxon>
        <taxon>Arthropoda</taxon>
        <taxon>Crustacea</taxon>
        <taxon>Branchiopoda</taxon>
        <taxon>Diplostraca</taxon>
        <taxon>Cladocera</taxon>
        <taxon>Anomopoda</taxon>
        <taxon>Daphniidae</taxon>
        <taxon>Daphnia</taxon>
    </lineage>
</organism>
<feature type="domain" description="mRNA capping enzyme adenylation" evidence="12">
    <location>
        <begin position="81"/>
        <end position="283"/>
    </location>
</feature>
<accession>A0A8J2S8L6</accession>
<dbReference type="AlphaFoldDB" id="A0A8J2S8L6"/>
<dbReference type="Gene3D" id="3.30.470.30">
    <property type="entry name" value="DNA ligase/mRNA capping enzyme"/>
    <property type="match status" value="1"/>
</dbReference>
<sequence>MSKLLGNRAGNSRNGTDSTDEHKIGPSETFSRINPDTKFIENEDIEGIHLLMDFDLVRELQVRLGRFISNGPKDFFAAMWPVSLSTVDVHSLAKSSYVVAPKPTGPRFFLYIDPSGDIFLENMTQHFFRVDEDHAINIQSFDGRPITDTVLDGIFTREKLNDYSSCDGDKGAEMETPRKLTFVIQDAIRCNGKDLTKSNILQRIAFVREEIMKPRLDAVKNRKGCNEKEAFDLDIADYKEAHQSENYLSRDFTERFKYPYRSLVFFPRKKVYKSGTNDDCFQWEENDIFECSFRLKVCGGVLKPKEGFLYVGGPFRKEILLREKVKTKYPDTITLTDETRKLNGCIVDCRYFEHQWIFMKQRLDRNHPNSWRSVIGKLAALENAVSRELLLTNLEQAKGLN</sequence>
<comment type="caution">
    <text evidence="14">The sequence shown here is derived from an EMBL/GenBank/DDBJ whole genome shotgun (WGS) entry which is preliminary data.</text>
</comment>
<evidence type="ECO:0000256" key="1">
    <source>
        <dbReference type="ARBA" id="ARBA00004123"/>
    </source>
</evidence>
<dbReference type="GO" id="GO:0006370">
    <property type="term" value="P:7-methylguanosine mRNA capping"/>
    <property type="evidence" value="ECO:0007669"/>
    <property type="project" value="UniProtKB-KW"/>
</dbReference>
<reference evidence="14" key="1">
    <citation type="submission" date="2021-11" db="EMBL/GenBank/DDBJ databases">
        <authorList>
            <person name="Schell T."/>
        </authorList>
    </citation>
    <scope>NUCLEOTIDE SEQUENCE</scope>
    <source>
        <strain evidence="14">M5</strain>
    </source>
</reference>
<feature type="domain" description="mRNA capping enzyme C-terminal" evidence="13">
    <location>
        <begin position="333"/>
        <end position="390"/>
    </location>
</feature>
<comment type="catalytic activity">
    <reaction evidence="10">
        <text>a 5'-end diphospho-ribonucleoside in mRNA + GTP + H(+) = a 5'-end (5'-triphosphoguanosine)-ribonucleoside in mRNA + diphosphate</text>
        <dbReference type="Rhea" id="RHEA:67012"/>
        <dbReference type="Rhea" id="RHEA-COMP:17165"/>
        <dbReference type="Rhea" id="RHEA-COMP:17166"/>
        <dbReference type="ChEBI" id="CHEBI:15378"/>
        <dbReference type="ChEBI" id="CHEBI:33019"/>
        <dbReference type="ChEBI" id="CHEBI:37565"/>
        <dbReference type="ChEBI" id="CHEBI:167616"/>
        <dbReference type="ChEBI" id="CHEBI:167617"/>
        <dbReference type="EC" id="2.7.7.50"/>
    </reaction>
    <physiologicalReaction direction="left-to-right" evidence="10">
        <dbReference type="Rhea" id="RHEA:67013"/>
    </physiologicalReaction>
</comment>
<evidence type="ECO:0000256" key="4">
    <source>
        <dbReference type="ARBA" id="ARBA00022679"/>
    </source>
</evidence>
<comment type="subcellular location">
    <subcellularLocation>
        <location evidence="1">Nucleus</location>
    </subcellularLocation>
</comment>
<evidence type="ECO:0000256" key="7">
    <source>
        <dbReference type="ARBA" id="ARBA00023042"/>
    </source>
</evidence>
<dbReference type="Proteomes" id="UP000789390">
    <property type="component" value="Unassembled WGS sequence"/>
</dbReference>
<keyword evidence="5" id="KW-0548">Nucleotidyltransferase</keyword>